<evidence type="ECO:0000313" key="6">
    <source>
        <dbReference type="Proteomes" id="UP000199163"/>
    </source>
</evidence>
<keyword evidence="1" id="KW-0547">Nucleotide-binding</keyword>
<dbReference type="Proteomes" id="UP000199163">
    <property type="component" value="Unassembled WGS sequence"/>
</dbReference>
<evidence type="ECO:0000256" key="3">
    <source>
        <dbReference type="ARBA" id="ARBA00022840"/>
    </source>
</evidence>
<dbReference type="NCBIfam" id="TIGR00370">
    <property type="entry name" value="5-oxoprolinase subunit PxpB"/>
    <property type="match status" value="1"/>
</dbReference>
<evidence type="ECO:0000313" key="5">
    <source>
        <dbReference type="EMBL" id="SDI26628.1"/>
    </source>
</evidence>
<dbReference type="SUPFAM" id="SSF160467">
    <property type="entry name" value="PH0987 N-terminal domain-like"/>
    <property type="match status" value="1"/>
</dbReference>
<dbReference type="InterPro" id="IPR003833">
    <property type="entry name" value="CT_C_D"/>
</dbReference>
<evidence type="ECO:0000259" key="4">
    <source>
        <dbReference type="SMART" id="SM00796"/>
    </source>
</evidence>
<name>A0A1G8J5S0_9BACI</name>
<dbReference type="STRING" id="568899.SAMN05192534_12932"/>
<keyword evidence="3" id="KW-0067">ATP-binding</keyword>
<dbReference type="SUPFAM" id="SSF50891">
    <property type="entry name" value="Cyclophilin-like"/>
    <property type="match status" value="1"/>
</dbReference>
<dbReference type="Gene3D" id="2.40.100.10">
    <property type="entry name" value="Cyclophilin-like"/>
    <property type="match status" value="1"/>
</dbReference>
<dbReference type="InterPro" id="IPR029000">
    <property type="entry name" value="Cyclophilin-like_dom_sf"/>
</dbReference>
<dbReference type="Pfam" id="PF02682">
    <property type="entry name" value="CT_C_D"/>
    <property type="match status" value="1"/>
</dbReference>
<dbReference type="OrthoDB" id="9778567at2"/>
<dbReference type="AlphaFoldDB" id="A0A1G8J5S0"/>
<proteinExistence type="predicted"/>
<evidence type="ECO:0000256" key="1">
    <source>
        <dbReference type="ARBA" id="ARBA00022741"/>
    </source>
</evidence>
<evidence type="ECO:0000256" key="2">
    <source>
        <dbReference type="ARBA" id="ARBA00022801"/>
    </source>
</evidence>
<reference evidence="5 6" key="1">
    <citation type="submission" date="2016-10" db="EMBL/GenBank/DDBJ databases">
        <authorList>
            <person name="de Groot N.N."/>
        </authorList>
    </citation>
    <scope>NUCLEOTIDE SEQUENCE [LARGE SCALE GENOMIC DNA]</scope>
    <source>
        <strain evidence="5 6">DSM 21632</strain>
    </source>
</reference>
<dbReference type="GO" id="GO:0016787">
    <property type="term" value="F:hydrolase activity"/>
    <property type="evidence" value="ECO:0007669"/>
    <property type="project" value="UniProtKB-KW"/>
</dbReference>
<dbReference type="Gene3D" id="3.30.1360.40">
    <property type="match status" value="1"/>
</dbReference>
<organism evidence="5 6">
    <name type="scientific">Alteribacillus persepolensis</name>
    <dbReference type="NCBI Taxonomy" id="568899"/>
    <lineage>
        <taxon>Bacteria</taxon>
        <taxon>Bacillati</taxon>
        <taxon>Bacillota</taxon>
        <taxon>Bacilli</taxon>
        <taxon>Bacillales</taxon>
        <taxon>Bacillaceae</taxon>
        <taxon>Alteribacillus</taxon>
    </lineage>
</organism>
<keyword evidence="2" id="KW-0378">Hydrolase</keyword>
<dbReference type="InterPro" id="IPR010016">
    <property type="entry name" value="PxpB"/>
</dbReference>
<dbReference type="SMART" id="SM00796">
    <property type="entry name" value="AHS1"/>
    <property type="match status" value="1"/>
</dbReference>
<protein>
    <submittedName>
        <fullName evidence="5">Sensor histidine kinase inhibitor, KipI family</fullName>
    </submittedName>
</protein>
<feature type="domain" description="Carboxyltransferase" evidence="4">
    <location>
        <begin position="4"/>
        <end position="205"/>
    </location>
</feature>
<gene>
    <name evidence="5" type="ORF">SAMN05192534_12932</name>
</gene>
<sequence length="247" mass="27435">MSRIYIEAMGDSAFSVVFGHFISKKVNQHIRTFLAVLDAKQLYGVSEWVPSYTSVTVYYDPARVSYTALKKELEQCIGEMQDAVLPHAKVYEIPVGYGGEYGPDLEKVAEHNQLQPEQVIERHTANPYLIYMLGFTPGFPYLGGMNESLSTPRLKTPRSLVKAGSVGIAGAQTGIYSLDSPGGWNIIGRSPVKLLDMKHTQPVLLAAGHYIRFISVSAKTYQSIEQQVCDGTYEVKVDEVKEEDYDA</sequence>
<dbReference type="PANTHER" id="PTHR34698">
    <property type="entry name" value="5-OXOPROLINASE SUBUNIT B"/>
    <property type="match status" value="1"/>
</dbReference>
<keyword evidence="6" id="KW-1185">Reference proteome</keyword>
<dbReference type="GO" id="GO:0005524">
    <property type="term" value="F:ATP binding"/>
    <property type="evidence" value="ECO:0007669"/>
    <property type="project" value="UniProtKB-KW"/>
</dbReference>
<dbReference type="RefSeq" id="WP_091276235.1">
    <property type="nucleotide sequence ID" value="NZ_FNDK01000029.1"/>
</dbReference>
<dbReference type="EMBL" id="FNDK01000029">
    <property type="protein sequence ID" value="SDI26628.1"/>
    <property type="molecule type" value="Genomic_DNA"/>
</dbReference>
<accession>A0A1G8J5S0</accession>
<dbReference type="PANTHER" id="PTHR34698:SF2">
    <property type="entry name" value="5-OXOPROLINASE SUBUNIT B"/>
    <property type="match status" value="1"/>
</dbReference>